<evidence type="ECO:0000313" key="3">
    <source>
        <dbReference type="Proteomes" id="UP000718451"/>
    </source>
</evidence>
<evidence type="ECO:0000256" key="1">
    <source>
        <dbReference type="SAM" id="Phobius"/>
    </source>
</evidence>
<feature type="transmembrane region" description="Helical" evidence="1">
    <location>
        <begin position="112"/>
        <end position="131"/>
    </location>
</feature>
<name>A0ABX1GTL5_9FLAO</name>
<accession>A0ABX1GTL5</accession>
<dbReference type="EMBL" id="JAAWWL010000002">
    <property type="protein sequence ID" value="NKI32361.1"/>
    <property type="molecule type" value="Genomic_DNA"/>
</dbReference>
<sequence>MEGFFEWALTKLRVDKRLLITYVLVYFLWGLAMNWFGAQVEIAKFTFWWQVITCYILYMVPISLLLRGLPFHTQYAYGLIAMGLLEFGGYALQTSYAYPNNILDQLFNIRNFSLAMSLFFALYFPLGNWGVGKIYDLLFGVTEAQRKN</sequence>
<keyword evidence="1" id="KW-0472">Membrane</keyword>
<comment type="caution">
    <text evidence="2">The sequence shown here is derived from an EMBL/GenBank/DDBJ whole genome shotgun (WGS) entry which is preliminary data.</text>
</comment>
<dbReference type="Proteomes" id="UP000718451">
    <property type="component" value="Unassembled WGS sequence"/>
</dbReference>
<organism evidence="2 3">
    <name type="scientific">Croceivirga thetidis</name>
    <dbReference type="NCBI Taxonomy" id="2721623"/>
    <lineage>
        <taxon>Bacteria</taxon>
        <taxon>Pseudomonadati</taxon>
        <taxon>Bacteroidota</taxon>
        <taxon>Flavobacteriia</taxon>
        <taxon>Flavobacteriales</taxon>
        <taxon>Flavobacteriaceae</taxon>
        <taxon>Croceivirga</taxon>
    </lineage>
</organism>
<dbReference type="RefSeq" id="WP_168552568.1">
    <property type="nucleotide sequence ID" value="NZ_JAAWWL010000002.1"/>
</dbReference>
<feature type="transmembrane region" description="Helical" evidence="1">
    <location>
        <begin position="18"/>
        <end position="36"/>
    </location>
</feature>
<evidence type="ECO:0000313" key="2">
    <source>
        <dbReference type="EMBL" id="NKI32361.1"/>
    </source>
</evidence>
<keyword evidence="1" id="KW-1133">Transmembrane helix</keyword>
<keyword evidence="1" id="KW-0812">Transmembrane</keyword>
<gene>
    <name evidence="2" type="ORF">HCU67_10435</name>
</gene>
<keyword evidence="3" id="KW-1185">Reference proteome</keyword>
<protein>
    <submittedName>
        <fullName evidence="2">Uncharacterized protein</fullName>
    </submittedName>
</protein>
<feature type="transmembrane region" description="Helical" evidence="1">
    <location>
        <begin position="75"/>
        <end position="92"/>
    </location>
</feature>
<feature type="transmembrane region" description="Helical" evidence="1">
    <location>
        <begin position="48"/>
        <end position="66"/>
    </location>
</feature>
<proteinExistence type="predicted"/>
<reference evidence="2 3" key="1">
    <citation type="submission" date="2020-04" db="EMBL/GenBank/DDBJ databases">
        <authorList>
            <person name="Yoon J."/>
        </authorList>
    </citation>
    <scope>NUCLEOTIDE SEQUENCE [LARGE SCALE GENOMIC DNA]</scope>
    <source>
        <strain evidence="2 3">DJ-13</strain>
    </source>
</reference>